<comment type="caution">
    <text evidence="1">The sequence shown here is derived from an EMBL/GenBank/DDBJ whole genome shotgun (WGS) entry which is preliminary data.</text>
</comment>
<proteinExistence type="predicted"/>
<protein>
    <submittedName>
        <fullName evidence="1">Uncharacterized protein</fullName>
    </submittedName>
</protein>
<dbReference type="EMBL" id="VDCH01000062">
    <property type="protein sequence ID" value="TNJ34207.1"/>
    <property type="molecule type" value="Genomic_DNA"/>
</dbReference>
<dbReference type="Proteomes" id="UP000308271">
    <property type="component" value="Unassembled WGS sequence"/>
</dbReference>
<dbReference type="AlphaFoldDB" id="A0A5C4RUA0"/>
<gene>
    <name evidence="1" type="ORF">FGF66_12365</name>
</gene>
<evidence type="ECO:0000313" key="1">
    <source>
        <dbReference type="EMBL" id="TNJ34207.1"/>
    </source>
</evidence>
<dbReference type="OrthoDB" id="884899at2"/>
<evidence type="ECO:0000313" key="2">
    <source>
        <dbReference type="Proteomes" id="UP000308271"/>
    </source>
</evidence>
<reference evidence="1 2" key="1">
    <citation type="submission" date="2019-05" db="EMBL/GenBank/DDBJ databases">
        <title>Draft Whole-Genome sequence of the green sulfur bacterium Chlorobaculum thiosulfatiphilum DSM 249.</title>
        <authorList>
            <person name="Meyer T.E."/>
            <person name="Kyndt J.A."/>
        </authorList>
    </citation>
    <scope>NUCLEOTIDE SEQUENCE [LARGE SCALE GENOMIC DNA]</scope>
    <source>
        <strain evidence="1 2">DSM 249</strain>
    </source>
</reference>
<name>A0A5C4RUA0_CHLTI</name>
<keyword evidence="2" id="KW-1185">Reference proteome</keyword>
<sequence>MRGYKEESFQDSLTRYFGDYFEISGSIQIFNGTRPYEPDIALIDKRPTGCIRIDIEIDEPYVGLSRQAIHCDGEDEARDIYFRASLKRAI</sequence>
<organism evidence="1 2">
    <name type="scientific">Chlorobaculum thiosulfatiphilum</name>
    <name type="common">Chlorobium limicola f.sp. thiosulfatophilum</name>
    <dbReference type="NCBI Taxonomy" id="115852"/>
    <lineage>
        <taxon>Bacteria</taxon>
        <taxon>Pseudomonadati</taxon>
        <taxon>Chlorobiota</taxon>
        <taxon>Chlorobiia</taxon>
        <taxon>Chlorobiales</taxon>
        <taxon>Chlorobiaceae</taxon>
        <taxon>Chlorobaculum</taxon>
    </lineage>
</organism>
<accession>A0A5C4RUA0</accession>